<keyword evidence="2" id="KW-1185">Reference proteome</keyword>
<organism evidence="1 2">
    <name type="scientific">Cellulomonas xiejunii</name>
    <dbReference type="NCBI Taxonomy" id="2968083"/>
    <lineage>
        <taxon>Bacteria</taxon>
        <taxon>Bacillati</taxon>
        <taxon>Actinomycetota</taxon>
        <taxon>Actinomycetes</taxon>
        <taxon>Micrococcales</taxon>
        <taxon>Cellulomonadaceae</taxon>
        <taxon>Cellulomonas</taxon>
    </lineage>
</organism>
<dbReference type="RefSeq" id="WP_227576330.1">
    <property type="nucleotide sequence ID" value="NZ_CP101987.1"/>
</dbReference>
<proteinExistence type="predicted"/>
<dbReference type="EMBL" id="CP101987">
    <property type="protein sequence ID" value="UUI70995.1"/>
    <property type="molecule type" value="Genomic_DNA"/>
</dbReference>
<gene>
    <name evidence="1" type="ORF">NP048_14515</name>
</gene>
<dbReference type="Proteomes" id="UP001316384">
    <property type="component" value="Chromosome"/>
</dbReference>
<reference evidence="1 2" key="1">
    <citation type="submission" date="2022-07" db="EMBL/GenBank/DDBJ databases">
        <title>Novel species in genus cellulomonas.</title>
        <authorList>
            <person name="Ye L."/>
        </authorList>
    </citation>
    <scope>NUCLEOTIDE SEQUENCE [LARGE SCALE GENOMIC DNA]</scope>
    <source>
        <strain evidence="2">zg-B89</strain>
    </source>
</reference>
<protein>
    <submittedName>
        <fullName evidence="1">Uncharacterized protein</fullName>
    </submittedName>
</protein>
<name>A0ABY5KMF3_9CELL</name>
<sequence>MLAENGLERAEGRVGQGVALVVAATVRHPVQAGGLDEAVEGPQCGCYR</sequence>
<evidence type="ECO:0000313" key="1">
    <source>
        <dbReference type="EMBL" id="UUI70995.1"/>
    </source>
</evidence>
<accession>A0ABY5KMF3</accession>
<evidence type="ECO:0000313" key="2">
    <source>
        <dbReference type="Proteomes" id="UP001316384"/>
    </source>
</evidence>